<keyword evidence="2" id="KW-0560">Oxidoreductase</keyword>
<dbReference type="Proteomes" id="UP001589613">
    <property type="component" value="Unassembled WGS sequence"/>
</dbReference>
<evidence type="ECO:0000256" key="1">
    <source>
        <dbReference type="SAM" id="MobiDB-lite"/>
    </source>
</evidence>
<accession>A0ABV5UZH8</accession>
<dbReference type="SUPFAM" id="SSF50475">
    <property type="entry name" value="FMN-binding split barrel"/>
    <property type="match status" value="1"/>
</dbReference>
<protein>
    <submittedName>
        <fullName evidence="2">Pyridoxamine 5'-phosphate oxidase family protein</fullName>
        <ecNumber evidence="2">1.-.-.-</ecNumber>
        <ecNumber evidence="2">1.4.3.5</ecNumber>
    </submittedName>
</protein>
<sequence length="125" mass="13008">MSIVVDLDQLATTLGEYPYGYLLTTSGGAVKAVTVTAEVVEGRVRIPVGSNGSARNLADNPTATLLFPPPKPRGYSLIVDGTARTTDDGFVLEPATAVLHRPADHADPGTPHTHDAGCGNDCRPV</sequence>
<proteinExistence type="predicted"/>
<dbReference type="RefSeq" id="WP_141339175.1">
    <property type="nucleotide sequence ID" value="NZ_JBHMAX010000005.1"/>
</dbReference>
<comment type="caution">
    <text evidence="2">The sequence shown here is derived from an EMBL/GenBank/DDBJ whole genome shotgun (WGS) entry which is preliminary data.</text>
</comment>
<evidence type="ECO:0000313" key="2">
    <source>
        <dbReference type="EMBL" id="MFB9730915.1"/>
    </source>
</evidence>
<gene>
    <name evidence="2" type="ORF">ACFFN0_02530</name>
</gene>
<feature type="compositionally biased region" description="Basic and acidic residues" evidence="1">
    <location>
        <begin position="105"/>
        <end position="115"/>
    </location>
</feature>
<reference evidence="2 3" key="1">
    <citation type="submission" date="2024-09" db="EMBL/GenBank/DDBJ databases">
        <authorList>
            <person name="Sun Q."/>
            <person name="Mori K."/>
        </authorList>
    </citation>
    <scope>NUCLEOTIDE SEQUENCE [LARGE SCALE GENOMIC DNA]</scope>
    <source>
        <strain evidence="2 3">JCM 12763</strain>
    </source>
</reference>
<feature type="region of interest" description="Disordered" evidence="1">
    <location>
        <begin position="105"/>
        <end position="125"/>
    </location>
</feature>
<dbReference type="EC" id="1.4.3.5" evidence="2"/>
<dbReference type="EC" id="1.-.-.-" evidence="2"/>
<dbReference type="Gene3D" id="2.30.110.10">
    <property type="entry name" value="Electron Transport, Fmn-binding Protein, Chain A"/>
    <property type="match status" value="1"/>
</dbReference>
<organism evidence="2 3">
    <name type="scientific">Ornithinimicrobium kibberense</name>
    <dbReference type="NCBI Taxonomy" id="282060"/>
    <lineage>
        <taxon>Bacteria</taxon>
        <taxon>Bacillati</taxon>
        <taxon>Actinomycetota</taxon>
        <taxon>Actinomycetes</taxon>
        <taxon>Micrococcales</taxon>
        <taxon>Ornithinimicrobiaceae</taxon>
        <taxon>Ornithinimicrobium</taxon>
    </lineage>
</organism>
<dbReference type="InterPro" id="IPR012349">
    <property type="entry name" value="Split_barrel_FMN-bd"/>
</dbReference>
<keyword evidence="3" id="KW-1185">Reference proteome</keyword>
<name>A0ABV5UZH8_9MICO</name>
<evidence type="ECO:0000313" key="3">
    <source>
        <dbReference type="Proteomes" id="UP001589613"/>
    </source>
</evidence>
<dbReference type="GO" id="GO:0004733">
    <property type="term" value="F:pyridoxamine phosphate oxidase activity"/>
    <property type="evidence" value="ECO:0007669"/>
    <property type="project" value="UniProtKB-EC"/>
</dbReference>
<dbReference type="EMBL" id="JBHMAX010000005">
    <property type="protein sequence ID" value="MFB9730915.1"/>
    <property type="molecule type" value="Genomic_DNA"/>
</dbReference>